<evidence type="ECO:0000313" key="3">
    <source>
        <dbReference type="EMBL" id="JAI01336.1"/>
    </source>
</evidence>
<dbReference type="GO" id="GO:0000724">
    <property type="term" value="P:double-strand break repair via homologous recombination"/>
    <property type="evidence" value="ECO:0007669"/>
    <property type="project" value="TreeGrafter"/>
</dbReference>
<dbReference type="GO" id="GO:0061630">
    <property type="term" value="F:ubiquitin protein ligase activity"/>
    <property type="evidence" value="ECO:0007669"/>
    <property type="project" value="TreeGrafter"/>
</dbReference>
<dbReference type="InterPro" id="IPR052498">
    <property type="entry name" value="E3_ubiq-protein_ligase_RNF138"/>
</dbReference>
<reference evidence="3" key="1">
    <citation type="submission" date="2014-11" db="EMBL/GenBank/DDBJ databases">
        <authorList>
            <person name="Amaro Gonzalez C."/>
        </authorList>
    </citation>
    <scope>NUCLEOTIDE SEQUENCE</scope>
</reference>
<dbReference type="GO" id="GO:0010792">
    <property type="term" value="P:DNA double-strand break processing involved in repair via single-strand annealing"/>
    <property type="evidence" value="ECO:0007669"/>
    <property type="project" value="TreeGrafter"/>
</dbReference>
<accession>A0A0E9XHP3</accession>
<dbReference type="PANTHER" id="PTHR46968:SF2">
    <property type="entry name" value="E3 UBIQUITIN-PROTEIN LIGASE RNF138"/>
    <property type="match status" value="1"/>
</dbReference>
<proteinExistence type="predicted"/>
<dbReference type="GO" id="GO:0005634">
    <property type="term" value="C:nucleus"/>
    <property type="evidence" value="ECO:0007669"/>
    <property type="project" value="TreeGrafter"/>
</dbReference>
<dbReference type="AlphaFoldDB" id="A0A0E9XHP3"/>
<evidence type="ECO:0000259" key="2">
    <source>
        <dbReference type="Pfam" id="PF05605"/>
    </source>
</evidence>
<dbReference type="GO" id="GO:0003697">
    <property type="term" value="F:single-stranded DNA binding"/>
    <property type="evidence" value="ECO:0007669"/>
    <property type="project" value="TreeGrafter"/>
</dbReference>
<dbReference type="EMBL" id="GBXM01007242">
    <property type="protein sequence ID" value="JAI01336.1"/>
    <property type="molecule type" value="Transcribed_RNA"/>
</dbReference>
<dbReference type="PANTHER" id="PTHR46968">
    <property type="entry name" value="E3 UBIQUITIN-PROTEIN LIGASE RNF138"/>
    <property type="match status" value="1"/>
</dbReference>
<dbReference type="GO" id="GO:0035861">
    <property type="term" value="C:site of double-strand break"/>
    <property type="evidence" value="ECO:0007669"/>
    <property type="project" value="TreeGrafter"/>
</dbReference>
<feature type="domain" description="Di19 zinc-binding" evidence="2">
    <location>
        <begin position="2"/>
        <end position="47"/>
    </location>
</feature>
<organism evidence="3">
    <name type="scientific">Anguilla anguilla</name>
    <name type="common">European freshwater eel</name>
    <name type="synonym">Muraena anguilla</name>
    <dbReference type="NCBI Taxonomy" id="7936"/>
    <lineage>
        <taxon>Eukaryota</taxon>
        <taxon>Metazoa</taxon>
        <taxon>Chordata</taxon>
        <taxon>Craniata</taxon>
        <taxon>Vertebrata</taxon>
        <taxon>Euteleostomi</taxon>
        <taxon>Actinopterygii</taxon>
        <taxon>Neopterygii</taxon>
        <taxon>Teleostei</taxon>
        <taxon>Anguilliformes</taxon>
        <taxon>Anguillidae</taxon>
        <taxon>Anguilla</taxon>
    </lineage>
</organism>
<keyword evidence="1" id="KW-0832">Ubl conjugation</keyword>
<protein>
    <recommendedName>
        <fullName evidence="2">Di19 zinc-binding domain-containing protein</fullName>
    </recommendedName>
</protein>
<name>A0A0E9XHP3_ANGAN</name>
<sequence>MALVQHCASTHSWDLTPVVCPICVATSWGDPNYYSRNFIGHLMARHRFSYGIYMNVHEDEDTQLHLAIQHSILQMTERIIQ</sequence>
<evidence type="ECO:0000256" key="1">
    <source>
        <dbReference type="ARBA" id="ARBA00022843"/>
    </source>
</evidence>
<dbReference type="InterPro" id="IPR008598">
    <property type="entry name" value="Di19_Zn-bd"/>
</dbReference>
<dbReference type="Pfam" id="PF05605">
    <property type="entry name" value="zf-Di19"/>
    <property type="match status" value="1"/>
</dbReference>
<reference evidence="3" key="2">
    <citation type="journal article" date="2015" name="Fish Shellfish Immunol.">
        <title>Early steps in the European eel (Anguilla anguilla)-Vibrio vulnificus interaction in the gills: Role of the RtxA13 toxin.</title>
        <authorList>
            <person name="Callol A."/>
            <person name="Pajuelo D."/>
            <person name="Ebbesson L."/>
            <person name="Teles M."/>
            <person name="MacKenzie S."/>
            <person name="Amaro C."/>
        </authorList>
    </citation>
    <scope>NUCLEOTIDE SEQUENCE</scope>
</reference>